<evidence type="ECO:0000313" key="2">
    <source>
        <dbReference type="Proteomes" id="UP001179952"/>
    </source>
</evidence>
<dbReference type="EMBL" id="JAUJYN010000059">
    <property type="protein sequence ID" value="KAK1257138.1"/>
    <property type="molecule type" value="Genomic_DNA"/>
</dbReference>
<gene>
    <name evidence="1" type="ORF">QJS04_geneDACA022971</name>
</gene>
<accession>A0AAV8ZYL7</accession>
<proteinExistence type="predicted"/>
<dbReference type="Proteomes" id="UP001179952">
    <property type="component" value="Unassembled WGS sequence"/>
</dbReference>
<sequence>MFSSTVEGFHTPPMFEASIGNFFFLGLLQYEIMYKYEITYELDIIYEIFIFWVMV</sequence>
<reference evidence="1" key="2">
    <citation type="submission" date="2023-06" db="EMBL/GenBank/DDBJ databases">
        <authorList>
            <person name="Ma L."/>
            <person name="Liu K.-W."/>
            <person name="Li Z."/>
            <person name="Hsiao Y.-Y."/>
            <person name="Qi Y."/>
            <person name="Fu T."/>
            <person name="Tang G."/>
            <person name="Zhang D."/>
            <person name="Sun W.-H."/>
            <person name="Liu D.-K."/>
            <person name="Li Y."/>
            <person name="Chen G.-Z."/>
            <person name="Liu X.-D."/>
            <person name="Liao X.-Y."/>
            <person name="Jiang Y.-T."/>
            <person name="Yu X."/>
            <person name="Hao Y."/>
            <person name="Huang J."/>
            <person name="Zhao X.-W."/>
            <person name="Ke S."/>
            <person name="Chen Y.-Y."/>
            <person name="Wu W.-L."/>
            <person name="Hsu J.-L."/>
            <person name="Lin Y.-F."/>
            <person name="Huang M.-D."/>
            <person name="Li C.-Y."/>
            <person name="Huang L."/>
            <person name="Wang Z.-W."/>
            <person name="Zhao X."/>
            <person name="Zhong W.-Y."/>
            <person name="Peng D.-H."/>
            <person name="Ahmad S."/>
            <person name="Lan S."/>
            <person name="Zhang J.-S."/>
            <person name="Tsai W.-C."/>
            <person name="Van De Peer Y."/>
            <person name="Liu Z.-J."/>
        </authorList>
    </citation>
    <scope>NUCLEOTIDE SEQUENCE</scope>
    <source>
        <strain evidence="1">SCP</strain>
        <tissue evidence="1">Leaves</tissue>
    </source>
</reference>
<dbReference type="AlphaFoldDB" id="A0AAV8ZYL7"/>
<keyword evidence="2" id="KW-1185">Reference proteome</keyword>
<evidence type="ECO:0000313" key="1">
    <source>
        <dbReference type="EMBL" id="KAK1257138.1"/>
    </source>
</evidence>
<comment type="caution">
    <text evidence="1">The sequence shown here is derived from an EMBL/GenBank/DDBJ whole genome shotgun (WGS) entry which is preliminary data.</text>
</comment>
<reference evidence="1" key="1">
    <citation type="journal article" date="2023" name="Nat. Commun.">
        <title>Diploid and tetraploid genomes of Acorus and the evolution of monocots.</title>
        <authorList>
            <person name="Ma L."/>
            <person name="Liu K.W."/>
            <person name="Li Z."/>
            <person name="Hsiao Y.Y."/>
            <person name="Qi Y."/>
            <person name="Fu T."/>
            <person name="Tang G.D."/>
            <person name="Zhang D."/>
            <person name="Sun W.H."/>
            <person name="Liu D.K."/>
            <person name="Li Y."/>
            <person name="Chen G.Z."/>
            <person name="Liu X.D."/>
            <person name="Liao X.Y."/>
            <person name="Jiang Y.T."/>
            <person name="Yu X."/>
            <person name="Hao Y."/>
            <person name="Huang J."/>
            <person name="Zhao X.W."/>
            <person name="Ke S."/>
            <person name="Chen Y.Y."/>
            <person name="Wu W.L."/>
            <person name="Hsu J.L."/>
            <person name="Lin Y.F."/>
            <person name="Huang M.D."/>
            <person name="Li C.Y."/>
            <person name="Huang L."/>
            <person name="Wang Z.W."/>
            <person name="Zhao X."/>
            <person name="Zhong W.Y."/>
            <person name="Peng D.H."/>
            <person name="Ahmad S."/>
            <person name="Lan S."/>
            <person name="Zhang J.S."/>
            <person name="Tsai W.C."/>
            <person name="Van de Peer Y."/>
            <person name="Liu Z.J."/>
        </authorList>
    </citation>
    <scope>NUCLEOTIDE SEQUENCE</scope>
    <source>
        <strain evidence="1">SCP</strain>
    </source>
</reference>
<organism evidence="1 2">
    <name type="scientific">Acorus gramineus</name>
    <name type="common">Dwarf sweet flag</name>
    <dbReference type="NCBI Taxonomy" id="55184"/>
    <lineage>
        <taxon>Eukaryota</taxon>
        <taxon>Viridiplantae</taxon>
        <taxon>Streptophyta</taxon>
        <taxon>Embryophyta</taxon>
        <taxon>Tracheophyta</taxon>
        <taxon>Spermatophyta</taxon>
        <taxon>Magnoliopsida</taxon>
        <taxon>Liliopsida</taxon>
        <taxon>Acoraceae</taxon>
        <taxon>Acorus</taxon>
    </lineage>
</organism>
<protein>
    <submittedName>
        <fullName evidence="1">Uncharacterized protein</fullName>
    </submittedName>
</protein>
<name>A0AAV8ZYL7_ACOGR</name>